<dbReference type="PANTHER" id="PTHR11731">
    <property type="entry name" value="PROTEASE FAMILY S9B,C DIPEPTIDYL-PEPTIDASE IV-RELATED"/>
    <property type="match status" value="1"/>
</dbReference>
<sequence>MVVRKTAAVAALVGSLTVSGWTQGKQLTTEDYAQAEKFMGYNVNSLVYHGVARPTWMADGRFWYRDNGPDGITFIVVDPTKGTKAPAFDQAKLAAALTSATDGKMKADAWHLMISEIEFSNGDKTVVVGSGSRKFRCDLSGAGVCTEVVAAGGEQAANKIHGVLAPDKTKEAFIRDWNLWVRDVATGKETQLTTDGVKDYGYATDNAGWTMSDNAVLVWSPDGKMIATFQQDQRKTGEMYMVPVTNGHPELKVWKYPLVGDKDVTMIERVIIDMPGDGKAAKVIRLKMPPDQHRSTLCDDISCRGGSGWDDVQWSADGKTLAFVSTSRDHKQEWMRIADASTGEVLDVMGETATKFFESGNDKVNWKYLSKTNELLWFSERDGWGQMYLYDAATGNLKNKITRGDGNVTQVLQVDEKTRTIYFLGVGKEPGRDPYFSHFYSVKFDGKDMKLLTPENADHAVTVSQDGRYFVDVYSTATEPQTAVVRDESGKVVVEVAKQDISKLVAYGWVPPVPIVVKARDGKTDLYGYMFKPTNIDASKKYPIVNSVYPGPQTGSCGGRGFSAAHRDWQSLAELGFVVVCIDGMGTPFRSKAFHEFYFGDLGDNTIPDQVAGMKELAAKHPWIDIDKVGMYGHSGGGNATAAAMFHYPDFFKVGIAESGNHDQRDYEDDWAEKWNGLLVKNADGTTNYDSQANQYVAKNLKGHLLLAHGSTDNNVPLNNTLLVVDALIKANKDFDLLIIPNVAHGYGEASQYMTRRRWDYFVKNLAGNIPPHEYEMKSYAAAMTAIRSGPRDAEDDQ</sequence>
<keyword evidence="3" id="KW-0645">Protease</keyword>
<evidence type="ECO:0000259" key="2">
    <source>
        <dbReference type="Pfam" id="PF00930"/>
    </source>
</evidence>
<evidence type="ECO:0000313" key="4">
    <source>
        <dbReference type="Proteomes" id="UP000568106"/>
    </source>
</evidence>
<feature type="domain" description="Peptidase S9 prolyl oligopeptidase catalytic" evidence="1">
    <location>
        <begin position="569"/>
        <end position="767"/>
    </location>
</feature>
<dbReference type="Gene3D" id="3.40.50.1820">
    <property type="entry name" value="alpha/beta hydrolase"/>
    <property type="match status" value="1"/>
</dbReference>
<dbReference type="InterPro" id="IPR001375">
    <property type="entry name" value="Peptidase_S9_cat"/>
</dbReference>
<feature type="domain" description="Dipeptidylpeptidase IV N-terminal" evidence="2">
    <location>
        <begin position="160"/>
        <end position="480"/>
    </location>
</feature>
<dbReference type="GO" id="GO:0004177">
    <property type="term" value="F:aminopeptidase activity"/>
    <property type="evidence" value="ECO:0007669"/>
    <property type="project" value="UniProtKB-KW"/>
</dbReference>
<dbReference type="EMBL" id="JACHDY010000005">
    <property type="protein sequence ID" value="MBB5318647.1"/>
    <property type="molecule type" value="Genomic_DNA"/>
</dbReference>
<dbReference type="InterPro" id="IPR050278">
    <property type="entry name" value="Serine_Prot_S9B/DPPIV"/>
</dbReference>
<name>A0A7W8IK62_9BACT</name>
<dbReference type="AlphaFoldDB" id="A0A7W8IK62"/>
<dbReference type="Gene3D" id="2.140.10.30">
    <property type="entry name" value="Dipeptidylpeptidase IV, N-terminal domain"/>
    <property type="match status" value="1"/>
</dbReference>
<protein>
    <submittedName>
        <fullName evidence="3">Dipeptidyl aminopeptidase/acylaminoacyl peptidase</fullName>
    </submittedName>
</protein>
<dbReference type="GO" id="GO:0006508">
    <property type="term" value="P:proteolysis"/>
    <property type="evidence" value="ECO:0007669"/>
    <property type="project" value="InterPro"/>
</dbReference>
<dbReference type="PANTHER" id="PTHR11731:SF118">
    <property type="entry name" value="BLR1971 PROTEIN"/>
    <property type="match status" value="1"/>
</dbReference>
<keyword evidence="3" id="KW-0031">Aminopeptidase</keyword>
<dbReference type="SUPFAM" id="SSF53474">
    <property type="entry name" value="alpha/beta-Hydrolases"/>
    <property type="match status" value="1"/>
</dbReference>
<organism evidence="3 4">
    <name type="scientific">Tunturiibacter empetritectus</name>
    <dbReference type="NCBI Taxonomy" id="3069691"/>
    <lineage>
        <taxon>Bacteria</taxon>
        <taxon>Pseudomonadati</taxon>
        <taxon>Acidobacteriota</taxon>
        <taxon>Terriglobia</taxon>
        <taxon>Terriglobales</taxon>
        <taxon>Acidobacteriaceae</taxon>
        <taxon>Tunturiibacter</taxon>
    </lineage>
</organism>
<gene>
    <name evidence="3" type="ORF">HDF09_003346</name>
</gene>
<proteinExistence type="predicted"/>
<dbReference type="SUPFAM" id="SSF82171">
    <property type="entry name" value="DPP6 N-terminal domain-like"/>
    <property type="match status" value="1"/>
</dbReference>
<dbReference type="InterPro" id="IPR002469">
    <property type="entry name" value="Peptidase_S9B_N"/>
</dbReference>
<dbReference type="Proteomes" id="UP000568106">
    <property type="component" value="Unassembled WGS sequence"/>
</dbReference>
<keyword evidence="4" id="KW-1185">Reference proteome</keyword>
<accession>A0A7W8IK62</accession>
<dbReference type="GO" id="GO:0008236">
    <property type="term" value="F:serine-type peptidase activity"/>
    <property type="evidence" value="ECO:0007669"/>
    <property type="project" value="InterPro"/>
</dbReference>
<dbReference type="InterPro" id="IPR029058">
    <property type="entry name" value="AB_hydrolase_fold"/>
</dbReference>
<keyword evidence="3" id="KW-0378">Hydrolase</keyword>
<reference evidence="3" key="1">
    <citation type="submission" date="2020-08" db="EMBL/GenBank/DDBJ databases">
        <title>Genomic Encyclopedia of Type Strains, Phase IV (KMG-V): Genome sequencing to study the core and pangenomes of soil and plant-associated prokaryotes.</title>
        <authorList>
            <person name="Whitman W."/>
        </authorList>
    </citation>
    <scope>NUCLEOTIDE SEQUENCE [LARGE SCALE GENOMIC DNA]</scope>
    <source>
        <strain evidence="3">M8UP27</strain>
    </source>
</reference>
<comment type="caution">
    <text evidence="3">The sequence shown here is derived from an EMBL/GenBank/DDBJ whole genome shotgun (WGS) entry which is preliminary data.</text>
</comment>
<evidence type="ECO:0000313" key="3">
    <source>
        <dbReference type="EMBL" id="MBB5318647.1"/>
    </source>
</evidence>
<evidence type="ECO:0000259" key="1">
    <source>
        <dbReference type="Pfam" id="PF00326"/>
    </source>
</evidence>
<dbReference type="Pfam" id="PF00326">
    <property type="entry name" value="Peptidase_S9"/>
    <property type="match status" value="1"/>
</dbReference>
<dbReference type="Pfam" id="PF00930">
    <property type="entry name" value="DPPIV_N"/>
    <property type="match status" value="1"/>
</dbReference>